<comment type="caution">
    <text evidence="2">The sequence shown here is derived from an EMBL/GenBank/DDBJ whole genome shotgun (WGS) entry which is preliminary data.</text>
</comment>
<protein>
    <submittedName>
        <fullName evidence="2">Uncharacterized protein</fullName>
    </submittedName>
</protein>
<feature type="transmembrane region" description="Helical" evidence="1">
    <location>
        <begin position="37"/>
        <end position="56"/>
    </location>
</feature>
<reference evidence="2 3" key="1">
    <citation type="submission" date="2021-06" db="EMBL/GenBank/DDBJ databases">
        <authorList>
            <person name="Palmer J.M."/>
        </authorList>
    </citation>
    <scope>NUCLEOTIDE SEQUENCE [LARGE SCALE GENOMIC DNA]</scope>
    <source>
        <strain evidence="2 3">CL_MEX2019</strain>
        <tissue evidence="2">Muscle</tissue>
    </source>
</reference>
<accession>A0ABU7EBF0</accession>
<keyword evidence="3" id="KW-1185">Reference proteome</keyword>
<organism evidence="2 3">
    <name type="scientific">Characodon lateralis</name>
    <dbReference type="NCBI Taxonomy" id="208331"/>
    <lineage>
        <taxon>Eukaryota</taxon>
        <taxon>Metazoa</taxon>
        <taxon>Chordata</taxon>
        <taxon>Craniata</taxon>
        <taxon>Vertebrata</taxon>
        <taxon>Euteleostomi</taxon>
        <taxon>Actinopterygii</taxon>
        <taxon>Neopterygii</taxon>
        <taxon>Teleostei</taxon>
        <taxon>Neoteleostei</taxon>
        <taxon>Acanthomorphata</taxon>
        <taxon>Ovalentaria</taxon>
        <taxon>Atherinomorphae</taxon>
        <taxon>Cyprinodontiformes</taxon>
        <taxon>Goodeidae</taxon>
        <taxon>Characodon</taxon>
    </lineage>
</organism>
<gene>
    <name evidence="2" type="ORF">CHARACLAT_020719</name>
</gene>
<name>A0ABU7EBF0_9TELE</name>
<evidence type="ECO:0000256" key="1">
    <source>
        <dbReference type="SAM" id="Phobius"/>
    </source>
</evidence>
<dbReference type="EMBL" id="JAHUTJ010051153">
    <property type="protein sequence ID" value="MED6284597.1"/>
    <property type="molecule type" value="Genomic_DNA"/>
</dbReference>
<sequence length="66" mass="7289">MVRFEDDHEISVEYEEPASTANNGALKRIPGRNVSRLILPGFGLLCILQVALNISLRLTSCEFTGL</sequence>
<evidence type="ECO:0000313" key="2">
    <source>
        <dbReference type="EMBL" id="MED6284597.1"/>
    </source>
</evidence>
<proteinExistence type="predicted"/>
<keyword evidence="1" id="KW-1133">Transmembrane helix</keyword>
<keyword evidence="1" id="KW-0472">Membrane</keyword>
<keyword evidence="1" id="KW-0812">Transmembrane</keyword>
<dbReference type="Proteomes" id="UP001352852">
    <property type="component" value="Unassembled WGS sequence"/>
</dbReference>
<evidence type="ECO:0000313" key="3">
    <source>
        <dbReference type="Proteomes" id="UP001352852"/>
    </source>
</evidence>